<dbReference type="AlphaFoldDB" id="A0AAG5DVP6"/>
<dbReference type="Proteomes" id="UP000075880">
    <property type="component" value="Unassembled WGS sequence"/>
</dbReference>
<keyword evidence="2" id="KW-1185">Reference proteome</keyword>
<accession>A0AAG5DVP6</accession>
<dbReference type="EnsemblMetazoa" id="ENSAATROPT016665">
    <property type="protein sequence ID" value="ENSAATROPP014653"/>
    <property type="gene ID" value="ENSAATROPG013643"/>
</dbReference>
<organism evidence="1 2">
    <name type="scientific">Anopheles atroparvus</name>
    <name type="common">European mosquito</name>
    <dbReference type="NCBI Taxonomy" id="41427"/>
    <lineage>
        <taxon>Eukaryota</taxon>
        <taxon>Metazoa</taxon>
        <taxon>Ecdysozoa</taxon>
        <taxon>Arthropoda</taxon>
        <taxon>Hexapoda</taxon>
        <taxon>Insecta</taxon>
        <taxon>Pterygota</taxon>
        <taxon>Neoptera</taxon>
        <taxon>Endopterygota</taxon>
        <taxon>Diptera</taxon>
        <taxon>Nematocera</taxon>
        <taxon>Culicoidea</taxon>
        <taxon>Culicidae</taxon>
        <taxon>Anophelinae</taxon>
        <taxon>Anopheles</taxon>
    </lineage>
</organism>
<proteinExistence type="predicted"/>
<sequence length="158" mass="17543">VSRFSLNVQIGTYRLLYILSLTIYGSSVSDGWSDPLSLELYWHWVHRLRNSLESLRNTPSAVHGANTPQALLVAPLKILRHQHEVAGGRIPLTVDVATVADRLEQNAGPAPPDEDRLEEEGIVGRPARHEMDKVVAVRPQIFTGGTVLDVVVCSWARY</sequence>
<protein>
    <submittedName>
        <fullName evidence="1">Uncharacterized protein</fullName>
    </submittedName>
</protein>
<name>A0AAG5DVP6_ANOAO</name>
<evidence type="ECO:0000313" key="2">
    <source>
        <dbReference type="Proteomes" id="UP000075880"/>
    </source>
</evidence>
<evidence type="ECO:0000313" key="1">
    <source>
        <dbReference type="EnsemblMetazoa" id="ENSAATROPP014653"/>
    </source>
</evidence>
<reference evidence="1" key="1">
    <citation type="submission" date="2024-04" db="UniProtKB">
        <authorList>
            <consortium name="EnsemblMetazoa"/>
        </authorList>
    </citation>
    <scope>IDENTIFICATION</scope>
    <source>
        <strain evidence="1">EBRO</strain>
    </source>
</reference>